<name>A0ABS4T7Q8_9PSEU</name>
<keyword evidence="1" id="KW-0812">Transmembrane</keyword>
<comment type="caution">
    <text evidence="2">The sequence shown here is derived from an EMBL/GenBank/DDBJ whole genome shotgun (WGS) entry which is preliminary data.</text>
</comment>
<keyword evidence="2" id="KW-0687">Ribonucleoprotein</keyword>
<feature type="transmembrane region" description="Helical" evidence="1">
    <location>
        <begin position="7"/>
        <end position="26"/>
    </location>
</feature>
<keyword evidence="3" id="KW-1185">Reference proteome</keyword>
<keyword evidence="1" id="KW-0472">Membrane</keyword>
<reference evidence="2 3" key="1">
    <citation type="submission" date="2021-03" db="EMBL/GenBank/DDBJ databases">
        <title>Sequencing the genomes of 1000 actinobacteria strains.</title>
        <authorList>
            <person name="Klenk H.-P."/>
        </authorList>
    </citation>
    <scope>NUCLEOTIDE SEQUENCE [LARGE SCALE GENOMIC DNA]</scope>
    <source>
        <strain evidence="2 3">DSM 46670</strain>
    </source>
</reference>
<gene>
    <name evidence="2" type="ORF">JOF56_000286</name>
</gene>
<evidence type="ECO:0000256" key="1">
    <source>
        <dbReference type="SAM" id="Phobius"/>
    </source>
</evidence>
<evidence type="ECO:0000313" key="3">
    <source>
        <dbReference type="Proteomes" id="UP001519332"/>
    </source>
</evidence>
<dbReference type="Proteomes" id="UP001519332">
    <property type="component" value="Unassembled WGS sequence"/>
</dbReference>
<dbReference type="Gene3D" id="3.40.1520.20">
    <property type="match status" value="1"/>
</dbReference>
<proteinExistence type="predicted"/>
<keyword evidence="1" id="KW-1133">Transmembrane helix</keyword>
<evidence type="ECO:0000313" key="2">
    <source>
        <dbReference type="EMBL" id="MBP2319901.1"/>
    </source>
</evidence>
<dbReference type="EMBL" id="JAGINW010000001">
    <property type="protein sequence ID" value="MBP2319901.1"/>
    <property type="molecule type" value="Genomic_DNA"/>
</dbReference>
<organism evidence="2 3">
    <name type="scientific">Kibdelosporangium banguiense</name>
    <dbReference type="NCBI Taxonomy" id="1365924"/>
    <lineage>
        <taxon>Bacteria</taxon>
        <taxon>Bacillati</taxon>
        <taxon>Actinomycetota</taxon>
        <taxon>Actinomycetes</taxon>
        <taxon>Pseudonocardiales</taxon>
        <taxon>Pseudonocardiaceae</taxon>
        <taxon>Kibdelosporangium</taxon>
    </lineage>
</organism>
<sequence length="206" mass="22662">MSRFPRWWFWAAVLVPALITVVGLTLQAGSIERQVQAEAHKVLPGAELVVSGRDVVVSGIPVEQITATESRLEAATGVRSVSVVDPELTSMSMVFRTGEVVVTGTTEQQSWREQFIRKLTQHTHGRALVDETKTQRGTDFPIKTKAAEALVALITQQPEDMTVTIEARKVTIAGVVPDDNRRKAIVALMKRLFGDTTVVDQTKTKE</sequence>
<dbReference type="RefSeq" id="WP_209633605.1">
    <property type="nucleotide sequence ID" value="NZ_JAGINW010000001.1"/>
</dbReference>
<dbReference type="GO" id="GO:0005840">
    <property type="term" value="C:ribosome"/>
    <property type="evidence" value="ECO:0007669"/>
    <property type="project" value="UniProtKB-KW"/>
</dbReference>
<accession>A0ABS4T7Q8</accession>
<keyword evidence="2" id="KW-0689">Ribosomal protein</keyword>
<protein>
    <submittedName>
        <fullName evidence="2">Ribosomal protein L6P/L9E</fullName>
    </submittedName>
</protein>